<evidence type="ECO:0000256" key="1">
    <source>
        <dbReference type="SAM" id="Phobius"/>
    </source>
</evidence>
<dbReference type="AlphaFoldDB" id="A0A6G6GI71"/>
<dbReference type="Proteomes" id="UP000505306">
    <property type="component" value="Chromosome"/>
</dbReference>
<evidence type="ECO:0000313" key="3">
    <source>
        <dbReference type="Proteomes" id="UP000505306"/>
    </source>
</evidence>
<keyword evidence="1" id="KW-0472">Membrane</keyword>
<feature type="transmembrane region" description="Helical" evidence="1">
    <location>
        <begin position="5"/>
        <end position="22"/>
    </location>
</feature>
<keyword evidence="3" id="KW-1185">Reference proteome</keyword>
<organism evidence="2 3">
    <name type="scientific">Rasiella rasia</name>
    <dbReference type="NCBI Taxonomy" id="2744027"/>
    <lineage>
        <taxon>Bacteria</taxon>
        <taxon>Pseudomonadati</taxon>
        <taxon>Bacteroidota</taxon>
        <taxon>Flavobacteriia</taxon>
        <taxon>Flavobacteriales</taxon>
        <taxon>Flavobacteriaceae</taxon>
        <taxon>Rasiella</taxon>
    </lineage>
</organism>
<keyword evidence="1" id="KW-1133">Transmembrane helix</keyword>
<dbReference type="RefSeq" id="WP_164678224.1">
    <property type="nucleotide sequence ID" value="NZ_CP049057.1"/>
</dbReference>
<sequence>MKSIVILFTALMIVCISGMIYFSGDDPIFSLFSTASIMVTLGGTYLIERKKEKDA</sequence>
<reference evidence="2 3" key="1">
    <citation type="submission" date="2020-02" db="EMBL/GenBank/DDBJ databases">
        <title>Complete genome sequence of Flavobacteriaceae bacterium.</title>
        <authorList>
            <person name="Kim S.-J."/>
            <person name="Kim Y.-S."/>
            <person name="Kim K.-H."/>
        </authorList>
    </citation>
    <scope>NUCLEOTIDE SEQUENCE [LARGE SCALE GENOMIC DNA]</scope>
    <source>
        <strain evidence="2 3">RR4-40</strain>
    </source>
</reference>
<name>A0A6G6GI71_9FLAO</name>
<gene>
    <name evidence="2" type="ORF">G5B37_01135</name>
</gene>
<evidence type="ECO:0000313" key="2">
    <source>
        <dbReference type="EMBL" id="QIE58217.1"/>
    </source>
</evidence>
<dbReference type="EMBL" id="CP049057">
    <property type="protein sequence ID" value="QIE58217.1"/>
    <property type="molecule type" value="Genomic_DNA"/>
</dbReference>
<proteinExistence type="predicted"/>
<dbReference type="KEGG" id="mgel:G5B37_01135"/>
<accession>A0A6G6GI71</accession>
<protein>
    <submittedName>
        <fullName evidence="2">Uncharacterized protein</fullName>
    </submittedName>
</protein>
<feature type="transmembrane region" description="Helical" evidence="1">
    <location>
        <begin position="28"/>
        <end position="47"/>
    </location>
</feature>
<keyword evidence="1" id="KW-0812">Transmembrane</keyword>